<feature type="region of interest" description="Disordered" evidence="1">
    <location>
        <begin position="63"/>
        <end position="87"/>
    </location>
</feature>
<proteinExistence type="predicted"/>
<sequence length="185" mass="20631">MVRCKSSSNLRSIVRSDKIKVPFDGRPGVVYEIKCSCNVSYIGETGNSLFHRFDEQMQNVLTYKNAKRRPNGDPTTGPGRPPTVDPRKAMEKATKVSVVMEHASQCSLDPRPKMNCRESLFHLRRIKEARYIKSNSTSNRDNGVAVGEVYDALINKFQGSFLFAAHGSYCSFAKTATNAGSQVQF</sequence>
<accession>A0A085NES7</accession>
<dbReference type="EMBL" id="KL367509">
    <property type="protein sequence ID" value="KFD67973.1"/>
    <property type="molecule type" value="Genomic_DNA"/>
</dbReference>
<protein>
    <recommendedName>
        <fullName evidence="3">GIY-YIG domain-containing protein</fullName>
    </recommendedName>
</protein>
<name>A0A085NES7_9BILA</name>
<dbReference type="AlphaFoldDB" id="A0A085NES7"/>
<reference evidence="2" key="1">
    <citation type="journal article" date="2014" name="Nat. Genet.">
        <title>Genome and transcriptome of the porcine whipworm Trichuris suis.</title>
        <authorList>
            <person name="Jex A.R."/>
            <person name="Nejsum P."/>
            <person name="Schwarz E.M."/>
            <person name="Hu L."/>
            <person name="Young N.D."/>
            <person name="Hall R.S."/>
            <person name="Korhonen P.K."/>
            <person name="Liao S."/>
            <person name="Thamsborg S."/>
            <person name="Xia J."/>
            <person name="Xu P."/>
            <person name="Wang S."/>
            <person name="Scheerlinck J.P."/>
            <person name="Hofmann A."/>
            <person name="Sternberg P.W."/>
            <person name="Wang J."/>
            <person name="Gasser R.B."/>
        </authorList>
    </citation>
    <scope>NUCLEOTIDE SEQUENCE [LARGE SCALE GENOMIC DNA]</scope>
    <source>
        <strain evidence="2">DCEP-RM93F</strain>
    </source>
</reference>
<gene>
    <name evidence="2" type="ORF">M514_02863</name>
</gene>
<organism evidence="2">
    <name type="scientific">Trichuris suis</name>
    <name type="common">pig whipworm</name>
    <dbReference type="NCBI Taxonomy" id="68888"/>
    <lineage>
        <taxon>Eukaryota</taxon>
        <taxon>Metazoa</taxon>
        <taxon>Ecdysozoa</taxon>
        <taxon>Nematoda</taxon>
        <taxon>Enoplea</taxon>
        <taxon>Dorylaimia</taxon>
        <taxon>Trichinellida</taxon>
        <taxon>Trichuridae</taxon>
        <taxon>Trichuris</taxon>
    </lineage>
</organism>
<dbReference type="Proteomes" id="UP000030758">
    <property type="component" value="Unassembled WGS sequence"/>
</dbReference>
<evidence type="ECO:0008006" key="3">
    <source>
        <dbReference type="Google" id="ProtNLM"/>
    </source>
</evidence>
<evidence type="ECO:0000256" key="1">
    <source>
        <dbReference type="SAM" id="MobiDB-lite"/>
    </source>
</evidence>
<evidence type="ECO:0000313" key="2">
    <source>
        <dbReference type="EMBL" id="KFD67973.1"/>
    </source>
</evidence>